<feature type="transmembrane region" description="Helical" evidence="2">
    <location>
        <begin position="74"/>
        <end position="95"/>
    </location>
</feature>
<keyword evidence="2" id="KW-0812">Transmembrane</keyword>
<proteinExistence type="predicted"/>
<dbReference type="Proteomes" id="UP000290204">
    <property type="component" value="Unassembled WGS sequence"/>
</dbReference>
<keyword evidence="2" id="KW-0472">Membrane</keyword>
<dbReference type="AlphaFoldDB" id="A0A4Q1CK87"/>
<accession>A0A4Q1CK87</accession>
<evidence type="ECO:0000256" key="1">
    <source>
        <dbReference type="SAM" id="MobiDB-lite"/>
    </source>
</evidence>
<feature type="compositionally biased region" description="Basic and acidic residues" evidence="1">
    <location>
        <begin position="1"/>
        <end position="14"/>
    </location>
</feature>
<dbReference type="RefSeq" id="WP_129130778.1">
    <property type="nucleotide sequence ID" value="NZ_SDHW01000002.1"/>
</dbReference>
<feature type="compositionally biased region" description="Polar residues" evidence="1">
    <location>
        <begin position="20"/>
        <end position="48"/>
    </location>
</feature>
<evidence type="ECO:0000313" key="4">
    <source>
        <dbReference type="Proteomes" id="UP000290204"/>
    </source>
</evidence>
<gene>
    <name evidence="3" type="ORF">ESA94_10170</name>
</gene>
<sequence>MDENKPIHNEEEKGPPSIDESPQQNTQLNTPSTDETIAPATETSEIINPTSEIKDMEVHHHTHSGHGKKNWKSYFWEFLMLFLAVFCGFLAEYQLEHKIERDRAKELAKSLYEELKSDSVAIAEKSGNRIKLENSVQYMMDYFKDSSFSNFSKQFVIHFNRTFAFNAPTLFEPKTIILEQLKNSGSLRYFKNDELQKLIGELTVVIDNINVRREMEASYRQSYIIPFLIKHFDSDFEETTRKLGAQNLIDFIAEYEKNSTEVSFKLRKPEQIDTDEARNMLSVFAITYRGTRTIQFQKYFEVNAALLEELRKQYHLQ</sequence>
<comment type="caution">
    <text evidence="3">The sequence shown here is derived from an EMBL/GenBank/DDBJ whole genome shotgun (WGS) entry which is preliminary data.</text>
</comment>
<feature type="region of interest" description="Disordered" evidence="1">
    <location>
        <begin position="1"/>
        <end position="48"/>
    </location>
</feature>
<name>A0A4Q1CK87_9BACT</name>
<dbReference type="EMBL" id="SDHW01000002">
    <property type="protein sequence ID" value="RXK60817.1"/>
    <property type="molecule type" value="Genomic_DNA"/>
</dbReference>
<organism evidence="3 4">
    <name type="scientific">Lacibacter luteus</name>
    <dbReference type="NCBI Taxonomy" id="2508719"/>
    <lineage>
        <taxon>Bacteria</taxon>
        <taxon>Pseudomonadati</taxon>
        <taxon>Bacteroidota</taxon>
        <taxon>Chitinophagia</taxon>
        <taxon>Chitinophagales</taxon>
        <taxon>Chitinophagaceae</taxon>
        <taxon>Lacibacter</taxon>
    </lineage>
</organism>
<reference evidence="3 4" key="1">
    <citation type="submission" date="2019-01" db="EMBL/GenBank/DDBJ databases">
        <title>Lacibacter sp. strain TTM-7.</title>
        <authorList>
            <person name="Chen W.-M."/>
        </authorList>
    </citation>
    <scope>NUCLEOTIDE SEQUENCE [LARGE SCALE GENOMIC DNA]</scope>
    <source>
        <strain evidence="3 4">TTM-7</strain>
    </source>
</reference>
<dbReference type="OrthoDB" id="1454369at2"/>
<evidence type="ECO:0000313" key="3">
    <source>
        <dbReference type="EMBL" id="RXK60817.1"/>
    </source>
</evidence>
<keyword evidence="2" id="KW-1133">Transmembrane helix</keyword>
<keyword evidence="4" id="KW-1185">Reference proteome</keyword>
<evidence type="ECO:0000256" key="2">
    <source>
        <dbReference type="SAM" id="Phobius"/>
    </source>
</evidence>
<protein>
    <submittedName>
        <fullName evidence="3">Uncharacterized protein</fullName>
    </submittedName>
</protein>